<keyword evidence="10" id="KW-1185">Reference proteome</keyword>
<evidence type="ECO:0000256" key="3">
    <source>
        <dbReference type="ARBA" id="ARBA00006958"/>
    </source>
</evidence>
<dbReference type="AlphaFoldDB" id="A0AAU9TPH1"/>
<dbReference type="GO" id="GO:0046872">
    <property type="term" value="F:metal ion binding"/>
    <property type="evidence" value="ECO:0007669"/>
    <property type="project" value="UniProtKB-KW"/>
</dbReference>
<evidence type="ECO:0000259" key="8">
    <source>
        <dbReference type="Pfam" id="PF13359"/>
    </source>
</evidence>
<keyword evidence="4" id="KW-0540">Nuclease</keyword>
<evidence type="ECO:0000256" key="6">
    <source>
        <dbReference type="ARBA" id="ARBA00022801"/>
    </source>
</evidence>
<accession>A0AAU9TPH1</accession>
<organism evidence="9 10">
    <name type="scientific">Euphydryas editha</name>
    <name type="common">Edith's checkerspot</name>
    <dbReference type="NCBI Taxonomy" id="104508"/>
    <lineage>
        <taxon>Eukaryota</taxon>
        <taxon>Metazoa</taxon>
        <taxon>Ecdysozoa</taxon>
        <taxon>Arthropoda</taxon>
        <taxon>Hexapoda</taxon>
        <taxon>Insecta</taxon>
        <taxon>Pterygota</taxon>
        <taxon>Neoptera</taxon>
        <taxon>Endopterygota</taxon>
        <taxon>Lepidoptera</taxon>
        <taxon>Glossata</taxon>
        <taxon>Ditrysia</taxon>
        <taxon>Papilionoidea</taxon>
        <taxon>Nymphalidae</taxon>
        <taxon>Nymphalinae</taxon>
        <taxon>Euphydryas</taxon>
    </lineage>
</organism>
<dbReference type="GO" id="GO:0016787">
    <property type="term" value="F:hydrolase activity"/>
    <property type="evidence" value="ECO:0007669"/>
    <property type="project" value="UniProtKB-KW"/>
</dbReference>
<comment type="subcellular location">
    <subcellularLocation>
        <location evidence="2">Nucleus</location>
    </subcellularLocation>
</comment>
<feature type="domain" description="DDE Tnp4" evidence="8">
    <location>
        <begin position="158"/>
        <end position="272"/>
    </location>
</feature>
<dbReference type="EMBL" id="CAKOGL010000007">
    <property type="protein sequence ID" value="CAH2088781.1"/>
    <property type="molecule type" value="Genomic_DNA"/>
</dbReference>
<proteinExistence type="inferred from homology"/>
<keyword evidence="7" id="KW-0539">Nucleus</keyword>
<protein>
    <recommendedName>
        <fullName evidence="8">DDE Tnp4 domain-containing protein</fullName>
    </recommendedName>
</protein>
<gene>
    <name evidence="9" type="ORF">EEDITHA_LOCUS4913</name>
</gene>
<evidence type="ECO:0000256" key="4">
    <source>
        <dbReference type="ARBA" id="ARBA00022722"/>
    </source>
</evidence>
<evidence type="ECO:0000313" key="10">
    <source>
        <dbReference type="Proteomes" id="UP001153954"/>
    </source>
</evidence>
<evidence type="ECO:0000256" key="7">
    <source>
        <dbReference type="ARBA" id="ARBA00023242"/>
    </source>
</evidence>
<dbReference type="GO" id="GO:0005634">
    <property type="term" value="C:nucleus"/>
    <property type="evidence" value="ECO:0007669"/>
    <property type="project" value="UniProtKB-SubCell"/>
</dbReference>
<keyword evidence="5" id="KW-0479">Metal-binding</keyword>
<keyword evidence="6" id="KW-0378">Hydrolase</keyword>
<evidence type="ECO:0000256" key="2">
    <source>
        <dbReference type="ARBA" id="ARBA00004123"/>
    </source>
</evidence>
<sequence>MAIEYLAWDVFVLEERLRRLERRVERRRLRDAQNPFELPREEFFSLFRLPQEATMNLVNLLRAELQCERIIGLSPEIKVLVAIRFYAQGCYQRSVGNQQQFNISQPSTSRCLHAVTEAINRRLLRRWVKFPMTAIDRQQAREKFATAPQPFAGAIGAIDCTFVHILAPSEHEEAFVNHHGRHSLNVQAIVDPDLKILNINPRYPGARNDAYIWSTSPIRRAMEFHYNRGERRTWLIGDAGYPLEPWLLTPLANFPEDTRQYQYTQQLFKARSRVLMYEPAFAAKIINACAVLHNMRVQLRLNDEDDEQLAPIAHPEENDVDPMDQDEEYRRGPRALAQRIQQQIMRERFPNFRDAEE</sequence>
<dbReference type="InterPro" id="IPR045249">
    <property type="entry name" value="HARBI1-like"/>
</dbReference>
<evidence type="ECO:0000313" key="9">
    <source>
        <dbReference type="EMBL" id="CAH2088781.1"/>
    </source>
</evidence>
<evidence type="ECO:0000256" key="5">
    <source>
        <dbReference type="ARBA" id="ARBA00022723"/>
    </source>
</evidence>
<comment type="caution">
    <text evidence="9">The sequence shown here is derived from an EMBL/GenBank/DDBJ whole genome shotgun (WGS) entry which is preliminary data.</text>
</comment>
<dbReference type="PANTHER" id="PTHR22930">
    <property type="match status" value="1"/>
</dbReference>
<dbReference type="PANTHER" id="PTHR22930:SF85">
    <property type="entry name" value="GH03217P-RELATED"/>
    <property type="match status" value="1"/>
</dbReference>
<reference evidence="9" key="1">
    <citation type="submission" date="2022-03" db="EMBL/GenBank/DDBJ databases">
        <authorList>
            <person name="Tunstrom K."/>
        </authorList>
    </citation>
    <scope>NUCLEOTIDE SEQUENCE</scope>
</reference>
<dbReference type="Proteomes" id="UP001153954">
    <property type="component" value="Unassembled WGS sequence"/>
</dbReference>
<dbReference type="InterPro" id="IPR027806">
    <property type="entry name" value="HARBI1_dom"/>
</dbReference>
<name>A0AAU9TPH1_EUPED</name>
<evidence type="ECO:0000256" key="1">
    <source>
        <dbReference type="ARBA" id="ARBA00001968"/>
    </source>
</evidence>
<dbReference type="GO" id="GO:0004518">
    <property type="term" value="F:nuclease activity"/>
    <property type="evidence" value="ECO:0007669"/>
    <property type="project" value="UniProtKB-KW"/>
</dbReference>
<dbReference type="Pfam" id="PF13359">
    <property type="entry name" value="DDE_Tnp_4"/>
    <property type="match status" value="1"/>
</dbReference>
<comment type="similarity">
    <text evidence="3">Belongs to the HARBI1 family.</text>
</comment>
<comment type="cofactor">
    <cofactor evidence="1">
        <name>a divalent metal cation</name>
        <dbReference type="ChEBI" id="CHEBI:60240"/>
    </cofactor>
</comment>